<dbReference type="NCBIfam" id="TIGR03434">
    <property type="entry name" value="ADOP"/>
    <property type="match status" value="1"/>
</dbReference>
<dbReference type="InterPro" id="IPR017800">
    <property type="entry name" value="ADOP"/>
</dbReference>
<keyword evidence="10" id="KW-0547">Nucleotide-binding</keyword>
<evidence type="ECO:0000256" key="4">
    <source>
        <dbReference type="ARBA" id="ARBA00022989"/>
    </source>
</evidence>
<evidence type="ECO:0000259" key="9">
    <source>
        <dbReference type="Pfam" id="PF12704"/>
    </source>
</evidence>
<dbReference type="Pfam" id="PF12704">
    <property type="entry name" value="MacB_PCD"/>
    <property type="match status" value="1"/>
</dbReference>
<dbReference type="GO" id="GO:0016787">
    <property type="term" value="F:hydrolase activity"/>
    <property type="evidence" value="ECO:0007669"/>
    <property type="project" value="UniProtKB-KW"/>
</dbReference>
<gene>
    <name evidence="10" type="primary">macB_56</name>
    <name evidence="10" type="ORF">LuPra_05310</name>
</gene>
<reference evidence="10 11" key="1">
    <citation type="journal article" date="2016" name="Genome Announc.">
        <title>First Complete Genome Sequence of a Subdivision 6 Acidobacterium Strain.</title>
        <authorList>
            <person name="Huang S."/>
            <person name="Vieira S."/>
            <person name="Bunk B."/>
            <person name="Riedel T."/>
            <person name="Sproer C."/>
            <person name="Overmann J."/>
        </authorList>
    </citation>
    <scope>NUCLEOTIDE SEQUENCE [LARGE SCALE GENOMIC DNA]</scope>
    <source>
        <strain evidence="11">DSM 100886 HEG_-6_39</strain>
    </source>
</reference>
<feature type="transmembrane region" description="Helical" evidence="7">
    <location>
        <begin position="349"/>
        <end position="373"/>
    </location>
</feature>
<evidence type="ECO:0000256" key="3">
    <source>
        <dbReference type="ARBA" id="ARBA00022692"/>
    </source>
</evidence>
<feature type="domain" description="ABC3 transporter permease C-terminal" evidence="8">
    <location>
        <begin position="774"/>
        <end position="878"/>
    </location>
</feature>
<evidence type="ECO:0000256" key="2">
    <source>
        <dbReference type="ARBA" id="ARBA00022475"/>
    </source>
</evidence>
<dbReference type="GO" id="GO:0005524">
    <property type="term" value="F:ATP binding"/>
    <property type="evidence" value="ECO:0007669"/>
    <property type="project" value="UniProtKB-KW"/>
</dbReference>
<evidence type="ECO:0000259" key="8">
    <source>
        <dbReference type="Pfam" id="PF02687"/>
    </source>
</evidence>
<dbReference type="RefSeq" id="WP_110173530.1">
    <property type="nucleotide sequence ID" value="NZ_CP015136.1"/>
</dbReference>
<dbReference type="InterPro" id="IPR047928">
    <property type="entry name" value="Perm_prefix_1"/>
</dbReference>
<feature type="transmembrane region" description="Helical" evidence="7">
    <location>
        <begin position="394"/>
        <end position="424"/>
    </location>
</feature>
<reference evidence="11" key="2">
    <citation type="submission" date="2016-04" db="EMBL/GenBank/DDBJ databases">
        <title>First Complete Genome Sequence of a Subdivision 6 Acidobacterium.</title>
        <authorList>
            <person name="Huang S."/>
            <person name="Vieira S."/>
            <person name="Bunk B."/>
            <person name="Riedel T."/>
            <person name="Sproeer C."/>
            <person name="Overmann J."/>
        </authorList>
    </citation>
    <scope>NUCLEOTIDE SEQUENCE [LARGE SCALE GENOMIC DNA]</scope>
    <source>
        <strain evidence="11">DSM 100886 HEG_-6_39</strain>
    </source>
</reference>
<dbReference type="NCBIfam" id="NF038403">
    <property type="entry name" value="perm_prefix_1"/>
    <property type="match status" value="1"/>
</dbReference>
<dbReference type="PANTHER" id="PTHR30572:SF4">
    <property type="entry name" value="ABC TRANSPORTER PERMEASE YTRF"/>
    <property type="match status" value="1"/>
</dbReference>
<evidence type="ECO:0000256" key="5">
    <source>
        <dbReference type="ARBA" id="ARBA00023136"/>
    </source>
</evidence>
<keyword evidence="10" id="KW-0378">Hydrolase</keyword>
<keyword evidence="4 7" id="KW-1133">Transmembrane helix</keyword>
<dbReference type="EMBL" id="CP015136">
    <property type="protein sequence ID" value="AMY12038.1"/>
    <property type="molecule type" value="Genomic_DNA"/>
</dbReference>
<evidence type="ECO:0000256" key="7">
    <source>
        <dbReference type="SAM" id="Phobius"/>
    </source>
</evidence>
<dbReference type="InterPro" id="IPR050250">
    <property type="entry name" value="Macrolide_Exporter_MacB"/>
</dbReference>
<dbReference type="Pfam" id="PF02687">
    <property type="entry name" value="FtsX"/>
    <property type="match status" value="2"/>
</dbReference>
<feature type="domain" description="MacB-like periplasmic core" evidence="9">
    <location>
        <begin position="98"/>
        <end position="309"/>
    </location>
</feature>
<sequence length="893" mass="95052">MGLLREGWRRLRSTLQRQELEDGLQDEIRFHVESQADKNRRAGMPPDEARRQALLRFGGVEQVRERTRDEFRATGLEDLARDVRFGWRALQRAPTFLAVAVITLALGIGATTAMFSVVYGILIRPLPYPDQDRLVEIVHQGANGGQLLASPAAYFGYRDHNRTFDAIGHWDWDSSPVTVSGDGEPESVTSLEMTHEVLQILGATPVAGRTFTAADDRTGAAPTVVISHGYWQRRFGATPAVGQTLMVEGVAREIIGVLPSSFRFFDYDADVFYPLQHVRADARFPSGDGRAIARLKKGVTLEAANADVARMLPLLIREFNPGFQGPLPRIRPALRTLKDKVVGDLGQTLWILMGTMSLLLLMACANVANLMLVRTQSRRSELAVRSALGAGRAAIARVVLAEAAVVGLIGGLGGVALAYAGLPYLLSLGVDDLPQIMTVRIDPVVLLVAAGTAVGATLIAAGVPLAQLSATGTPHSEALRGTRSVSDGPGGLCTRQILVVAQVATALVLLVGSGLMIRTFLELHRVVPGFRNPDAVQTFLLTIPRTGPLGGDENAANRERLLNTQRALLDRLAAIGGVTSAGFASGNDGLPLDGDGRQVSLIPYVDGVPAADGLSRTWEIQNASPGLFETMQTRIVAGRGLTWDDVVTQRQVMLVSEGLARKEWGSPAAALGRRISAFPANPGSEIIGVVEDVHHDGLDQPAPALIVNPPRSVPTAAFVVRSVRAGHADFLVDLRRAIASVHGDLSIAQPRTLGAMYRQSMGRASMTLLLLGITGALALILGLIGVYGVVSYSVSRRRREIGIRLALGARRGEVSQMFVRHALVLVGVGVVIGLGAAAGLTRLIASQLFGITPLDLPTHLAVALGLVVAASLASYVSAQRGSAVDPIEVLKGD</sequence>
<name>A0A143PV13_LUTPR</name>
<evidence type="ECO:0000313" key="10">
    <source>
        <dbReference type="EMBL" id="AMY12038.1"/>
    </source>
</evidence>
<feature type="transmembrane region" description="Helical" evidence="7">
    <location>
        <begin position="860"/>
        <end position="878"/>
    </location>
</feature>
<feature type="transmembrane region" description="Helical" evidence="7">
    <location>
        <begin position="497"/>
        <end position="517"/>
    </location>
</feature>
<evidence type="ECO:0000313" key="11">
    <source>
        <dbReference type="Proteomes" id="UP000076079"/>
    </source>
</evidence>
<proteinExistence type="inferred from homology"/>
<dbReference type="EC" id="3.6.3.-" evidence="10"/>
<keyword evidence="5 7" id="KW-0472">Membrane</keyword>
<dbReference type="PANTHER" id="PTHR30572">
    <property type="entry name" value="MEMBRANE COMPONENT OF TRANSPORTER-RELATED"/>
    <property type="match status" value="1"/>
</dbReference>
<dbReference type="STRING" id="1855912.LuPra_05310"/>
<dbReference type="Proteomes" id="UP000076079">
    <property type="component" value="Chromosome"/>
</dbReference>
<feature type="transmembrane region" description="Helical" evidence="7">
    <location>
        <begin position="96"/>
        <end position="122"/>
    </location>
</feature>
<protein>
    <submittedName>
        <fullName evidence="10">Macrolide export ATP-binding/permease protein MacB</fullName>
        <ecNumber evidence="10">3.6.3.-</ecNumber>
    </submittedName>
</protein>
<feature type="domain" description="ABC3 transporter permease C-terminal" evidence="8">
    <location>
        <begin position="356"/>
        <end position="469"/>
    </location>
</feature>
<dbReference type="GO" id="GO:0005886">
    <property type="term" value="C:plasma membrane"/>
    <property type="evidence" value="ECO:0007669"/>
    <property type="project" value="UniProtKB-SubCell"/>
</dbReference>
<evidence type="ECO:0000256" key="1">
    <source>
        <dbReference type="ARBA" id="ARBA00004651"/>
    </source>
</evidence>
<dbReference type="KEGG" id="abac:LuPra_05310"/>
<keyword evidence="2" id="KW-1003">Cell membrane</keyword>
<dbReference type="OrthoDB" id="6277143at2"/>
<feature type="transmembrane region" description="Helical" evidence="7">
    <location>
        <begin position="444"/>
        <end position="466"/>
    </location>
</feature>
<dbReference type="InterPro" id="IPR003838">
    <property type="entry name" value="ABC3_permease_C"/>
</dbReference>
<evidence type="ECO:0000256" key="6">
    <source>
        <dbReference type="ARBA" id="ARBA00038076"/>
    </source>
</evidence>
<dbReference type="GO" id="GO:0022857">
    <property type="term" value="F:transmembrane transporter activity"/>
    <property type="evidence" value="ECO:0007669"/>
    <property type="project" value="TreeGrafter"/>
</dbReference>
<keyword evidence="3 7" id="KW-0812">Transmembrane</keyword>
<keyword evidence="11" id="KW-1185">Reference proteome</keyword>
<feature type="transmembrane region" description="Helical" evidence="7">
    <location>
        <begin position="818"/>
        <end position="840"/>
    </location>
</feature>
<dbReference type="AlphaFoldDB" id="A0A143PV13"/>
<feature type="transmembrane region" description="Helical" evidence="7">
    <location>
        <begin position="768"/>
        <end position="790"/>
    </location>
</feature>
<organism evidence="10 11">
    <name type="scientific">Luteitalea pratensis</name>
    <dbReference type="NCBI Taxonomy" id="1855912"/>
    <lineage>
        <taxon>Bacteria</taxon>
        <taxon>Pseudomonadati</taxon>
        <taxon>Acidobacteriota</taxon>
        <taxon>Vicinamibacteria</taxon>
        <taxon>Vicinamibacterales</taxon>
        <taxon>Vicinamibacteraceae</taxon>
        <taxon>Luteitalea</taxon>
    </lineage>
</organism>
<accession>A0A143PV13</accession>
<dbReference type="InterPro" id="IPR025857">
    <property type="entry name" value="MacB_PCD"/>
</dbReference>
<comment type="similarity">
    <text evidence="6">Belongs to the ABC-4 integral membrane protein family.</text>
</comment>
<comment type="subcellular location">
    <subcellularLocation>
        <location evidence="1">Cell membrane</location>
        <topology evidence="1">Multi-pass membrane protein</topology>
    </subcellularLocation>
</comment>
<keyword evidence="10" id="KW-0067">ATP-binding</keyword>